<gene>
    <name evidence="3" type="primary">pdaB</name>
    <name evidence="3" type="ORF">ACFSUC_12740</name>
</gene>
<dbReference type="Pfam" id="PF01522">
    <property type="entry name" value="Polysacc_deac_1"/>
    <property type="match status" value="1"/>
</dbReference>
<dbReference type="InterPro" id="IPR002509">
    <property type="entry name" value="NODB_dom"/>
</dbReference>
<keyword evidence="1" id="KW-1133">Transmembrane helix</keyword>
<sequence length="256" mass="29122">MNFFFVLNGRKLKKVIIILVAVIFAAGIVYVERGHISVFSAQEPSAIYSVDTDKKWIALTFDISWGEERATPILEILKEKNVKDATFFLSSPWAKDHPDIVKRITENGFEIGSHGHKHVNYSKLSDEDIRKQITTAHRILSQETGQAPRLIRMPNGDFDKRVLQIANELDYTVIQWNTDSLDWMNKGVEQIVQRVVSKAHKGDIVLMHASDSSRQTHLALPHIIDKLRGQGYEFVTVSRLLAQSNLKHEDVKDPSP</sequence>
<protein>
    <submittedName>
        <fullName evidence="3">Polysaccharide deacetylase family sporulation protein PdaB</fullName>
    </submittedName>
</protein>
<evidence type="ECO:0000256" key="1">
    <source>
        <dbReference type="SAM" id="Phobius"/>
    </source>
</evidence>
<comment type="caution">
    <text evidence="3">The sequence shown here is derived from an EMBL/GenBank/DDBJ whole genome shotgun (WGS) entry which is preliminary data.</text>
</comment>
<dbReference type="Gene3D" id="3.20.20.370">
    <property type="entry name" value="Glycoside hydrolase/deacetylase"/>
    <property type="match status" value="1"/>
</dbReference>
<proteinExistence type="predicted"/>
<keyword evidence="1" id="KW-0812">Transmembrane</keyword>
<dbReference type="NCBIfam" id="TIGR02764">
    <property type="entry name" value="spore_ybaN_pdaB"/>
    <property type="match status" value="1"/>
</dbReference>
<accession>A0ABW5REH3</accession>
<dbReference type="PANTHER" id="PTHR10587">
    <property type="entry name" value="GLYCOSYL TRANSFERASE-RELATED"/>
    <property type="match status" value="1"/>
</dbReference>
<dbReference type="Proteomes" id="UP001597497">
    <property type="component" value="Unassembled WGS sequence"/>
</dbReference>
<name>A0ABW5REH3_9BACL</name>
<dbReference type="SUPFAM" id="SSF88713">
    <property type="entry name" value="Glycoside hydrolase/deacetylase"/>
    <property type="match status" value="1"/>
</dbReference>
<dbReference type="RefSeq" id="WP_379930000.1">
    <property type="nucleotide sequence ID" value="NZ_JBHUMM010000038.1"/>
</dbReference>
<keyword evidence="4" id="KW-1185">Reference proteome</keyword>
<dbReference type="PROSITE" id="PS51677">
    <property type="entry name" value="NODB"/>
    <property type="match status" value="1"/>
</dbReference>
<organism evidence="3 4">
    <name type="scientific">Marinicrinis sediminis</name>
    <dbReference type="NCBI Taxonomy" id="1652465"/>
    <lineage>
        <taxon>Bacteria</taxon>
        <taxon>Bacillati</taxon>
        <taxon>Bacillota</taxon>
        <taxon>Bacilli</taxon>
        <taxon>Bacillales</taxon>
        <taxon>Paenibacillaceae</taxon>
    </lineage>
</organism>
<evidence type="ECO:0000313" key="3">
    <source>
        <dbReference type="EMBL" id="MFD2672432.1"/>
    </source>
</evidence>
<feature type="transmembrane region" description="Helical" evidence="1">
    <location>
        <begin position="12"/>
        <end position="31"/>
    </location>
</feature>
<evidence type="ECO:0000259" key="2">
    <source>
        <dbReference type="PROSITE" id="PS51677"/>
    </source>
</evidence>
<evidence type="ECO:0000313" key="4">
    <source>
        <dbReference type="Proteomes" id="UP001597497"/>
    </source>
</evidence>
<keyword evidence="1" id="KW-0472">Membrane</keyword>
<dbReference type="InterPro" id="IPR014132">
    <property type="entry name" value="PdaB-like"/>
</dbReference>
<dbReference type="InterPro" id="IPR050248">
    <property type="entry name" value="Polysacc_deacetylase_ArnD"/>
</dbReference>
<dbReference type="PANTHER" id="PTHR10587:SF128">
    <property type="entry name" value="POLYSACCHARIDE DEACETYLASE PDAB-RELATED"/>
    <property type="match status" value="1"/>
</dbReference>
<reference evidence="4" key="1">
    <citation type="journal article" date="2019" name="Int. J. Syst. Evol. Microbiol.">
        <title>The Global Catalogue of Microorganisms (GCM) 10K type strain sequencing project: providing services to taxonomists for standard genome sequencing and annotation.</title>
        <authorList>
            <consortium name="The Broad Institute Genomics Platform"/>
            <consortium name="The Broad Institute Genome Sequencing Center for Infectious Disease"/>
            <person name="Wu L."/>
            <person name="Ma J."/>
        </authorList>
    </citation>
    <scope>NUCLEOTIDE SEQUENCE [LARGE SCALE GENOMIC DNA]</scope>
    <source>
        <strain evidence="4">KCTC 33676</strain>
    </source>
</reference>
<dbReference type="InterPro" id="IPR011330">
    <property type="entry name" value="Glyco_hydro/deAcase_b/a-brl"/>
</dbReference>
<dbReference type="EMBL" id="JBHUMM010000038">
    <property type="protein sequence ID" value="MFD2672432.1"/>
    <property type="molecule type" value="Genomic_DNA"/>
</dbReference>
<feature type="domain" description="NodB homology" evidence="2">
    <location>
        <begin position="55"/>
        <end position="235"/>
    </location>
</feature>